<comment type="caution">
    <text evidence="1">The sequence shown here is derived from an EMBL/GenBank/DDBJ whole genome shotgun (WGS) entry which is preliminary data.</text>
</comment>
<sequence length="221" mass="25394">MRILLVCTLFFSIILNSQNSDDEFNDRKIDSSEVEVFQKTAIFTLGVFQPIINDDSNIGKGANGNLSFKLGGQLFVYKRFFVGGFFNSTYLDITDISFTGKYKRSYVTTSYLQFGYEFSVSKKLSFAASIAPIGYADYRNYIKKNRVNQQHDSAKVLIYETYLSYDVSDRFSIFIDYSYRTDTTNIRTAPEIQSNFSKIKYHNFGIGLKFTINNGNFFSNL</sequence>
<gene>
    <name evidence="1" type="ORF">H6H04_06125</name>
</gene>
<keyword evidence="2" id="KW-1185">Reference proteome</keyword>
<evidence type="ECO:0000313" key="1">
    <source>
        <dbReference type="EMBL" id="MBC3845947.1"/>
    </source>
</evidence>
<proteinExistence type="predicted"/>
<dbReference type="Proteomes" id="UP000607435">
    <property type="component" value="Unassembled WGS sequence"/>
</dbReference>
<reference evidence="1 2" key="1">
    <citation type="submission" date="2020-08" db="EMBL/GenBank/DDBJ databases">
        <title>Winogradskyella ouciana sp. nov., isolated from the hadal seawater of the Mariana Trench.</title>
        <authorList>
            <person name="He X."/>
        </authorList>
    </citation>
    <scope>NUCLEOTIDE SEQUENCE [LARGE SCALE GENOMIC DNA]</scope>
    <source>
        <strain evidence="1 2">KCTC 22026</strain>
    </source>
</reference>
<organism evidence="1 2">
    <name type="scientific">Winogradskyella echinorum</name>
    <dbReference type="NCBI Taxonomy" id="538189"/>
    <lineage>
        <taxon>Bacteria</taxon>
        <taxon>Pseudomonadati</taxon>
        <taxon>Bacteroidota</taxon>
        <taxon>Flavobacteriia</taxon>
        <taxon>Flavobacteriales</taxon>
        <taxon>Flavobacteriaceae</taxon>
        <taxon>Winogradskyella</taxon>
    </lineage>
</organism>
<protein>
    <recommendedName>
        <fullName evidence="3">Outer membrane protein beta-barrel domain-containing protein</fullName>
    </recommendedName>
</protein>
<accession>A0ABR6XZM5</accession>
<dbReference type="EMBL" id="JACOME010000001">
    <property type="protein sequence ID" value="MBC3845947.1"/>
    <property type="molecule type" value="Genomic_DNA"/>
</dbReference>
<evidence type="ECO:0000313" key="2">
    <source>
        <dbReference type="Proteomes" id="UP000607435"/>
    </source>
</evidence>
<dbReference type="RefSeq" id="WP_186845034.1">
    <property type="nucleotide sequence ID" value="NZ_JACOME010000001.1"/>
</dbReference>
<name>A0ABR6XZM5_9FLAO</name>
<evidence type="ECO:0008006" key="3">
    <source>
        <dbReference type="Google" id="ProtNLM"/>
    </source>
</evidence>